<keyword evidence="2" id="KW-0378">Hydrolase</keyword>
<evidence type="ECO:0000313" key="3">
    <source>
        <dbReference type="Proteomes" id="UP000048949"/>
    </source>
</evidence>
<protein>
    <submittedName>
        <fullName evidence="2">Esterase TesA</fullName>
        <ecNumber evidence="2">3.1.1.1</ecNumber>
    </submittedName>
</protein>
<dbReference type="EC" id="3.1.1.1" evidence="2"/>
<dbReference type="SUPFAM" id="SSF52266">
    <property type="entry name" value="SGNH hydrolase"/>
    <property type="match status" value="1"/>
</dbReference>
<dbReference type="Proteomes" id="UP000048949">
    <property type="component" value="Unassembled WGS sequence"/>
</dbReference>
<gene>
    <name evidence="2" type="primary">tesA</name>
    <name evidence="2" type="ORF">NIG5292_01595</name>
</gene>
<dbReference type="GO" id="GO:0004622">
    <property type="term" value="F:phosphatidylcholine lysophospholipase activity"/>
    <property type="evidence" value="ECO:0007669"/>
    <property type="project" value="TreeGrafter"/>
</dbReference>
<dbReference type="InterPro" id="IPR051532">
    <property type="entry name" value="Ester_Hydrolysis_Enzymes"/>
</dbReference>
<accession>A0A0U1NLD9</accession>
<evidence type="ECO:0000313" key="2">
    <source>
        <dbReference type="EMBL" id="CRK75546.1"/>
    </source>
</evidence>
<dbReference type="GO" id="GO:0106435">
    <property type="term" value="F:carboxylesterase activity"/>
    <property type="evidence" value="ECO:0007669"/>
    <property type="project" value="UniProtKB-EC"/>
</dbReference>
<dbReference type="AlphaFoldDB" id="A0A0U1NLD9"/>
<dbReference type="STRING" id="282199.GCA_001049735_01594"/>
<dbReference type="InterPro" id="IPR036514">
    <property type="entry name" value="SGNH_hydro_sf"/>
</dbReference>
<sequence>MGITTGYGAVLPLRNLMMTILAILALGLGMGHCGARAESTVVIFGDSLVQGYGLPAEQGLVPQLESWLQANGTEVTLVNGGVSGDTTQGGAARIAWTLSEQVDAIVIALGGNDMLRGIDPSVVRQNMDTIVQQAANSGAAVLVVGIEAPLNYGPDYKAAFDPIFADIAARFGADYHPGFFTAFEGDVLPFMQADAIHPNAEGVAQIVKVVGPSVAALIDGD</sequence>
<dbReference type="EMBL" id="CVQV01000006">
    <property type="protein sequence ID" value="CRK75546.1"/>
    <property type="molecule type" value="Genomic_DNA"/>
</dbReference>
<dbReference type="InterPro" id="IPR013830">
    <property type="entry name" value="SGNH_hydro"/>
</dbReference>
<dbReference type="PANTHER" id="PTHR30383:SF24">
    <property type="entry name" value="THIOESTERASE 1_PROTEASE 1_LYSOPHOSPHOLIPASE L1"/>
    <property type="match status" value="1"/>
</dbReference>
<dbReference type="Gene3D" id="3.40.50.1110">
    <property type="entry name" value="SGNH hydrolase"/>
    <property type="match status" value="1"/>
</dbReference>
<evidence type="ECO:0000259" key="1">
    <source>
        <dbReference type="Pfam" id="PF13472"/>
    </source>
</evidence>
<organism evidence="2 3">
    <name type="scientific">Nereida ignava</name>
    <dbReference type="NCBI Taxonomy" id="282199"/>
    <lineage>
        <taxon>Bacteria</taxon>
        <taxon>Pseudomonadati</taxon>
        <taxon>Pseudomonadota</taxon>
        <taxon>Alphaproteobacteria</taxon>
        <taxon>Rhodobacterales</taxon>
        <taxon>Roseobacteraceae</taxon>
        <taxon>Nereida</taxon>
    </lineage>
</organism>
<proteinExistence type="predicted"/>
<dbReference type="CDD" id="cd01822">
    <property type="entry name" value="Lysophospholipase_L1_like"/>
    <property type="match status" value="1"/>
</dbReference>
<keyword evidence="3" id="KW-1185">Reference proteome</keyword>
<name>A0A0U1NLD9_9RHOB</name>
<dbReference type="RefSeq" id="WP_233488198.1">
    <property type="nucleotide sequence ID" value="NZ_CVPC01000006.1"/>
</dbReference>
<feature type="domain" description="SGNH hydrolase-type esterase" evidence="1">
    <location>
        <begin position="43"/>
        <end position="203"/>
    </location>
</feature>
<dbReference type="PANTHER" id="PTHR30383">
    <property type="entry name" value="THIOESTERASE 1/PROTEASE 1/LYSOPHOSPHOLIPASE L1"/>
    <property type="match status" value="1"/>
</dbReference>
<dbReference type="Pfam" id="PF13472">
    <property type="entry name" value="Lipase_GDSL_2"/>
    <property type="match status" value="1"/>
</dbReference>
<reference evidence="2 3" key="1">
    <citation type="submission" date="2015-04" db="EMBL/GenBank/DDBJ databases">
        <authorList>
            <person name="Syromyatnikov M.Y."/>
            <person name="Popov V.N."/>
        </authorList>
    </citation>
    <scope>NUCLEOTIDE SEQUENCE [LARGE SCALE GENOMIC DNA]</scope>
    <source>
        <strain evidence="2 3">CECT 5292</strain>
    </source>
</reference>